<comment type="catalytic activity">
    <reaction evidence="5">
        <text>ATP + H2O = ADP + phosphate + H(+)</text>
        <dbReference type="Rhea" id="RHEA:13065"/>
        <dbReference type="ChEBI" id="CHEBI:15377"/>
        <dbReference type="ChEBI" id="CHEBI:15378"/>
        <dbReference type="ChEBI" id="CHEBI:30616"/>
        <dbReference type="ChEBI" id="CHEBI:43474"/>
        <dbReference type="ChEBI" id="CHEBI:456216"/>
        <dbReference type="EC" id="3.6.4.13"/>
    </reaction>
</comment>
<evidence type="ECO:0000256" key="1">
    <source>
        <dbReference type="ARBA" id="ARBA00012552"/>
    </source>
</evidence>
<feature type="region of interest" description="Disordered" evidence="6">
    <location>
        <begin position="881"/>
        <end position="919"/>
    </location>
</feature>
<dbReference type="SUPFAM" id="SSF52540">
    <property type="entry name" value="P-loop containing nucleoside triphosphate hydrolases"/>
    <property type="match status" value="2"/>
</dbReference>
<dbReference type="SMART" id="SM00847">
    <property type="entry name" value="HA2"/>
    <property type="match status" value="1"/>
</dbReference>
<feature type="compositionally biased region" description="Basic and acidic residues" evidence="6">
    <location>
        <begin position="889"/>
        <end position="899"/>
    </location>
</feature>
<evidence type="ECO:0000313" key="10">
    <source>
        <dbReference type="EMBL" id="CAI8037470.1"/>
    </source>
</evidence>
<dbReference type="Proteomes" id="UP001174909">
    <property type="component" value="Unassembled WGS sequence"/>
</dbReference>
<feature type="compositionally biased region" description="Pro residues" evidence="6">
    <location>
        <begin position="901"/>
        <end position="912"/>
    </location>
</feature>
<name>A0AA35SWL4_GEOBA</name>
<keyword evidence="4 10" id="KW-0067">ATP-binding</keyword>
<evidence type="ECO:0000259" key="8">
    <source>
        <dbReference type="PROSITE" id="PS51192"/>
    </source>
</evidence>
<dbReference type="EC" id="3.6.4.13" evidence="1"/>
<keyword evidence="4 10" id="KW-0347">Helicase</keyword>
<dbReference type="EMBL" id="CASHTH010002939">
    <property type="protein sequence ID" value="CAI8037470.1"/>
    <property type="molecule type" value="Genomic_DNA"/>
</dbReference>
<proteinExistence type="predicted"/>
<evidence type="ECO:0000256" key="6">
    <source>
        <dbReference type="SAM" id="MobiDB-lite"/>
    </source>
</evidence>
<evidence type="ECO:0000313" key="11">
    <source>
        <dbReference type="Proteomes" id="UP001174909"/>
    </source>
</evidence>
<protein>
    <recommendedName>
        <fullName evidence="1">RNA helicase</fullName>
        <ecNumber evidence="1">3.6.4.13</ecNumber>
    </recommendedName>
</protein>
<dbReference type="InterPro" id="IPR002999">
    <property type="entry name" value="Tudor"/>
</dbReference>
<feature type="domain" description="Helicase ATP-binding" evidence="8">
    <location>
        <begin position="1"/>
        <end position="89"/>
    </location>
</feature>
<dbReference type="GO" id="GO:0003724">
    <property type="term" value="F:RNA helicase activity"/>
    <property type="evidence" value="ECO:0007669"/>
    <property type="project" value="UniProtKB-EC"/>
</dbReference>
<gene>
    <name evidence="10" type="ORF">GBAR_LOCUS20955</name>
</gene>
<dbReference type="GO" id="GO:0016787">
    <property type="term" value="F:hydrolase activity"/>
    <property type="evidence" value="ECO:0007669"/>
    <property type="project" value="UniProtKB-KW"/>
</dbReference>
<evidence type="ECO:0000256" key="3">
    <source>
        <dbReference type="ARBA" id="ARBA00022801"/>
    </source>
</evidence>
<dbReference type="GO" id="GO:0003723">
    <property type="term" value="F:RNA binding"/>
    <property type="evidence" value="ECO:0007669"/>
    <property type="project" value="TreeGrafter"/>
</dbReference>
<keyword evidence="3" id="KW-0378">Hydrolase</keyword>
<dbReference type="PANTHER" id="PTHR18934">
    <property type="entry name" value="ATP-DEPENDENT RNA HELICASE"/>
    <property type="match status" value="1"/>
</dbReference>
<dbReference type="InterPro" id="IPR027417">
    <property type="entry name" value="P-loop_NTPase"/>
</dbReference>
<dbReference type="CDD" id="cd18791">
    <property type="entry name" value="SF2_C_RHA"/>
    <property type="match status" value="1"/>
</dbReference>
<sequence length="935" mass="105498">MTSDDTRLTFVTTGVLLEKLIGMKNMNEYTHIILDEVHERNLETDLCLLLVRKLLRTNSRHVKVVLMSATLESREYSQYFRVRLPSQATPTPAPVLSVDGRVWPVMEFYLDDLRDFGEVEGLVADNPRVNLTQRLMCKALINHFNRLEMEDPSYGRGDFFRGTVLCFLPGMPDIRDMERTLKEDNFDEVQRLSILPLHSSVSQEEQYRVFLAPQDGTRKVILATNIAESSITVPDIKYVVDFCMVKQLLTDQETGFDRLVTTWASKAALKQRKGRAGRVSAGRCYRLIKREFFRKYCPNYSVPEMQRRSIEHPVLKTKKLDMGEPTQILSLALQPPSKVDVEKAVTNLKELGALTVTCGGVVNPADGDLTFVGSLLEALPISARLGRLILLGHVFDCLEETVVIAAALSQRSIFTGLFNNEMKAYRSKIGWMERTSSDCIAVLFAYKEWIRLQKVGYFSTSKRKEASWCSDNMLHLNGLKGVADTVRDLSTRLARFRIQVQRDLANTEMNKTDILILKVVLCGAFYPNYFRWGVGDEEVNRRLFCGHNHCTTVMLAGLPANGPKYAGDICTMFSDCVEPRADLRGKALHFDGSKVFVEFEQKKQRGRQAVLDSVLIALKKRQMREPLALYIAENIPETLKFRPPEETGEEVREDFSSDVAEIKPAEIPRSGELKVMVTDVVDAGHFWVRRCDRDTTRVLRDVMSSIANRTLLPLTGDYLKFQGTFCLAMFTSDGLYYRARIDSINMSHNCATVTFVDYGNTQTVSLASLTRLLPRECQLPAQALECYLTCVRPAPAHSTEGSAWADTANAYFDELVREKRLVAKVFSRVTDTLRVELYDRNRRDDVSINEIMVLEGYATKCEEPYLSKIAFAQIRAQEKAEQAASHMTAHLETEGEEHTPNPSPPSHPPPTKSSPGLPILCVGAPVAASTDLLAR</sequence>
<dbReference type="Pfam" id="PF00567">
    <property type="entry name" value="TUDOR"/>
    <property type="match status" value="1"/>
</dbReference>
<dbReference type="Pfam" id="PF21010">
    <property type="entry name" value="HA2_C"/>
    <property type="match status" value="1"/>
</dbReference>
<dbReference type="PROSITE" id="PS50304">
    <property type="entry name" value="TUDOR"/>
    <property type="match status" value="1"/>
</dbReference>
<feature type="domain" description="Tudor" evidence="7">
    <location>
        <begin position="719"/>
        <end position="779"/>
    </location>
</feature>
<dbReference type="InterPro" id="IPR001650">
    <property type="entry name" value="Helicase_C-like"/>
</dbReference>
<organism evidence="10 11">
    <name type="scientific">Geodia barretti</name>
    <name type="common">Barrett's horny sponge</name>
    <dbReference type="NCBI Taxonomy" id="519541"/>
    <lineage>
        <taxon>Eukaryota</taxon>
        <taxon>Metazoa</taxon>
        <taxon>Porifera</taxon>
        <taxon>Demospongiae</taxon>
        <taxon>Heteroscleromorpha</taxon>
        <taxon>Tetractinellida</taxon>
        <taxon>Astrophorina</taxon>
        <taxon>Geodiidae</taxon>
        <taxon>Geodia</taxon>
    </lineage>
</organism>
<evidence type="ECO:0000259" key="7">
    <source>
        <dbReference type="PROSITE" id="PS50304"/>
    </source>
</evidence>
<evidence type="ECO:0000256" key="4">
    <source>
        <dbReference type="ARBA" id="ARBA00022806"/>
    </source>
</evidence>
<dbReference type="PANTHER" id="PTHR18934:SF113">
    <property type="entry name" value="ATP-DEPENDENT RNA HELICASE TDRD9"/>
    <property type="match status" value="1"/>
</dbReference>
<dbReference type="PROSITE" id="PS51194">
    <property type="entry name" value="HELICASE_CTER"/>
    <property type="match status" value="1"/>
</dbReference>
<dbReference type="InterPro" id="IPR014001">
    <property type="entry name" value="Helicase_ATP-bd"/>
</dbReference>
<dbReference type="Gene3D" id="1.20.120.1080">
    <property type="match status" value="1"/>
</dbReference>
<dbReference type="Pfam" id="PF00271">
    <property type="entry name" value="Helicase_C"/>
    <property type="match status" value="1"/>
</dbReference>
<keyword evidence="11" id="KW-1185">Reference proteome</keyword>
<keyword evidence="4 10" id="KW-0547">Nucleotide-binding</keyword>
<dbReference type="SMART" id="SM00333">
    <property type="entry name" value="TUDOR"/>
    <property type="match status" value="1"/>
</dbReference>
<comment type="caution">
    <text evidence="10">The sequence shown here is derived from an EMBL/GenBank/DDBJ whole genome shotgun (WGS) entry which is preliminary data.</text>
</comment>
<reference evidence="10" key="1">
    <citation type="submission" date="2023-03" db="EMBL/GenBank/DDBJ databases">
        <authorList>
            <person name="Steffen K."/>
            <person name="Cardenas P."/>
        </authorList>
    </citation>
    <scope>NUCLEOTIDE SEQUENCE</scope>
</reference>
<evidence type="ECO:0000259" key="9">
    <source>
        <dbReference type="PROSITE" id="PS51194"/>
    </source>
</evidence>
<dbReference type="SMART" id="SM00490">
    <property type="entry name" value="HELICc"/>
    <property type="match status" value="1"/>
</dbReference>
<feature type="domain" description="Helicase C-terminal" evidence="9">
    <location>
        <begin position="139"/>
        <end position="321"/>
    </location>
</feature>
<dbReference type="SUPFAM" id="SSF63748">
    <property type="entry name" value="Tudor/PWWP/MBT"/>
    <property type="match status" value="1"/>
</dbReference>
<dbReference type="InterPro" id="IPR007502">
    <property type="entry name" value="Helicase-assoc_dom"/>
</dbReference>
<evidence type="ECO:0000256" key="2">
    <source>
        <dbReference type="ARBA" id="ARBA00022490"/>
    </source>
</evidence>
<accession>A0AA35SWL4</accession>
<dbReference type="Gene3D" id="2.40.50.90">
    <property type="match status" value="1"/>
</dbReference>
<dbReference type="PROSITE" id="PS51192">
    <property type="entry name" value="HELICASE_ATP_BIND_1"/>
    <property type="match status" value="1"/>
</dbReference>
<keyword evidence="2" id="KW-0963">Cytoplasm</keyword>
<evidence type="ECO:0000256" key="5">
    <source>
        <dbReference type="ARBA" id="ARBA00047984"/>
    </source>
</evidence>
<dbReference type="AlphaFoldDB" id="A0AA35SWL4"/>
<dbReference type="InterPro" id="IPR035437">
    <property type="entry name" value="SNase_OB-fold_sf"/>
</dbReference>
<dbReference type="Gene3D" id="3.40.50.300">
    <property type="entry name" value="P-loop containing nucleotide triphosphate hydrolases"/>
    <property type="match status" value="2"/>
</dbReference>
<dbReference type="SUPFAM" id="SSF50199">
    <property type="entry name" value="Staphylococcal nuclease"/>
    <property type="match status" value="1"/>
</dbReference>
<dbReference type="Gene3D" id="2.30.30.140">
    <property type="match status" value="1"/>
</dbReference>